<dbReference type="EMBL" id="CAJVPU010020817">
    <property type="protein sequence ID" value="CAG8678383.1"/>
    <property type="molecule type" value="Genomic_DNA"/>
</dbReference>
<keyword evidence="2" id="KW-1185">Reference proteome</keyword>
<name>A0ACA9NVM1_9GLOM</name>
<comment type="caution">
    <text evidence="1">The sequence shown here is derived from an EMBL/GenBank/DDBJ whole genome shotgun (WGS) entry which is preliminary data.</text>
</comment>
<reference evidence="1" key="1">
    <citation type="submission" date="2021-06" db="EMBL/GenBank/DDBJ databases">
        <authorList>
            <person name="Kallberg Y."/>
            <person name="Tangrot J."/>
            <person name="Rosling A."/>
        </authorList>
    </citation>
    <scope>NUCLEOTIDE SEQUENCE</scope>
    <source>
        <strain evidence="1">IL203A</strain>
    </source>
</reference>
<gene>
    <name evidence="1" type="ORF">DHETER_LOCUS10514</name>
</gene>
<evidence type="ECO:0000313" key="2">
    <source>
        <dbReference type="Proteomes" id="UP000789702"/>
    </source>
</evidence>
<protein>
    <submittedName>
        <fullName evidence="1">11437_t:CDS:1</fullName>
    </submittedName>
</protein>
<evidence type="ECO:0000313" key="1">
    <source>
        <dbReference type="EMBL" id="CAG8678383.1"/>
    </source>
</evidence>
<feature type="non-terminal residue" evidence="1">
    <location>
        <position position="1"/>
    </location>
</feature>
<proteinExistence type="predicted"/>
<dbReference type="Proteomes" id="UP000789702">
    <property type="component" value="Unassembled WGS sequence"/>
</dbReference>
<organism evidence="1 2">
    <name type="scientific">Dentiscutata heterogama</name>
    <dbReference type="NCBI Taxonomy" id="1316150"/>
    <lineage>
        <taxon>Eukaryota</taxon>
        <taxon>Fungi</taxon>
        <taxon>Fungi incertae sedis</taxon>
        <taxon>Mucoromycota</taxon>
        <taxon>Glomeromycotina</taxon>
        <taxon>Glomeromycetes</taxon>
        <taxon>Diversisporales</taxon>
        <taxon>Gigasporaceae</taxon>
        <taxon>Dentiscutata</taxon>
    </lineage>
</organism>
<accession>A0ACA9NVM1</accession>
<sequence length="67" mass="7907">FTKNKNDNKELSTNTDKELNTNSDKESCHIKFLANFFHKIESDIKQNTQLIWLSKDFKSDIIMQKIS</sequence>